<keyword evidence="4" id="KW-1185">Reference proteome</keyword>
<dbReference type="Gene3D" id="1.20.58.2190">
    <property type="match status" value="1"/>
</dbReference>
<organism evidence="3 4">
    <name type="scientific">Phytophthora sojae (strain P6497)</name>
    <name type="common">Soybean stem and root rot agent</name>
    <name type="synonym">Phytophthora megasperma f. sp. glycines</name>
    <dbReference type="NCBI Taxonomy" id="1094619"/>
    <lineage>
        <taxon>Eukaryota</taxon>
        <taxon>Sar</taxon>
        <taxon>Stramenopiles</taxon>
        <taxon>Oomycota</taxon>
        <taxon>Peronosporomycetes</taxon>
        <taxon>Peronosporales</taxon>
        <taxon>Peronosporaceae</taxon>
        <taxon>Phytophthora</taxon>
    </lineage>
</organism>
<evidence type="ECO:0000313" key="4">
    <source>
        <dbReference type="Proteomes" id="UP000002640"/>
    </source>
</evidence>
<dbReference type="Proteomes" id="UP000002640">
    <property type="component" value="Unassembled WGS sequence"/>
</dbReference>
<dbReference type="SMR" id="G4ZFX5"/>
<accession>G4ZFX5</accession>
<dbReference type="InParanoid" id="G4ZFX5"/>
<protein>
    <recommendedName>
        <fullName evidence="2">PUB domain-containing protein</fullName>
    </recommendedName>
</protein>
<dbReference type="GeneID" id="20662535"/>
<dbReference type="AlphaFoldDB" id="G4ZFX5"/>
<dbReference type="OMA" id="LESKFQY"/>
<dbReference type="InterPro" id="IPR018997">
    <property type="entry name" value="PUB_domain"/>
</dbReference>
<dbReference type="EMBL" id="JH159154">
    <property type="protein sequence ID" value="EGZ16659.1"/>
    <property type="molecule type" value="Genomic_DNA"/>
</dbReference>
<sequence>MDWLKKKKEAAQQAAAKISNKRTAFRGQGNVLGGGDDASAAAAPAAPASRGPSIKLPFTSNKPPALSEEEQQKRRELQAKALEQRGNAWEKRVANARKVRLQQEDERENKFLDAPPTSASEAAAAPAGPPPVVLSNDEVKARELQSAHQQMGFNPYAATFSSSTQAVTAMNAISTGAPPPPAPAGNSSVMPPPAPFPAIPQVAAPNGAMSDLEAAENGAVYVLLRQDPARAITAAETLIKMLTNVVKNPQEEKFRKARLSNAAIQSKLVAVPGAVDILAEAGFTRMELDGEVYLMLTADAFQAERVQSAIDRTEVALIQLQHDSA</sequence>
<dbReference type="RefSeq" id="XP_009525717.1">
    <property type="nucleotide sequence ID" value="XM_009527422.1"/>
</dbReference>
<evidence type="ECO:0000256" key="1">
    <source>
        <dbReference type="SAM" id="MobiDB-lite"/>
    </source>
</evidence>
<feature type="compositionally biased region" description="Low complexity" evidence="1">
    <location>
        <begin position="114"/>
        <end position="126"/>
    </location>
</feature>
<dbReference type="CDD" id="cd09212">
    <property type="entry name" value="PUB"/>
    <property type="match status" value="1"/>
</dbReference>
<proteinExistence type="predicted"/>
<dbReference type="PANTHER" id="PTHR47694:SF1">
    <property type="entry name" value="PLANT UBX DOMAIN-CONTAINING PROTEIN 2"/>
    <property type="match status" value="1"/>
</dbReference>
<reference evidence="3 4" key="1">
    <citation type="journal article" date="2006" name="Science">
        <title>Phytophthora genome sequences uncover evolutionary origins and mechanisms of pathogenesis.</title>
        <authorList>
            <person name="Tyler B.M."/>
            <person name="Tripathy S."/>
            <person name="Zhang X."/>
            <person name="Dehal P."/>
            <person name="Jiang R.H."/>
            <person name="Aerts A."/>
            <person name="Arredondo F.D."/>
            <person name="Baxter L."/>
            <person name="Bensasson D."/>
            <person name="Beynon J.L."/>
            <person name="Chapman J."/>
            <person name="Damasceno C.M."/>
            <person name="Dorrance A.E."/>
            <person name="Dou D."/>
            <person name="Dickerman A.W."/>
            <person name="Dubchak I.L."/>
            <person name="Garbelotto M."/>
            <person name="Gijzen M."/>
            <person name="Gordon S.G."/>
            <person name="Govers F."/>
            <person name="Grunwald N.J."/>
            <person name="Huang W."/>
            <person name="Ivors K.L."/>
            <person name="Jones R.W."/>
            <person name="Kamoun S."/>
            <person name="Krampis K."/>
            <person name="Lamour K.H."/>
            <person name="Lee M.K."/>
            <person name="McDonald W.H."/>
            <person name="Medina M."/>
            <person name="Meijer H.J."/>
            <person name="Nordberg E.K."/>
            <person name="Maclean D.J."/>
            <person name="Ospina-Giraldo M.D."/>
            <person name="Morris P.F."/>
            <person name="Phuntumart V."/>
            <person name="Putnam N.H."/>
            <person name="Rash S."/>
            <person name="Rose J.K."/>
            <person name="Sakihama Y."/>
            <person name="Salamov A.A."/>
            <person name="Savidor A."/>
            <person name="Scheuring C.F."/>
            <person name="Smith B.M."/>
            <person name="Sobral B.W."/>
            <person name="Terry A."/>
            <person name="Torto-Alalibo T.A."/>
            <person name="Win J."/>
            <person name="Xu Z."/>
            <person name="Zhang H."/>
            <person name="Grigoriev I.V."/>
            <person name="Rokhsar D.S."/>
            <person name="Boore J.L."/>
        </authorList>
    </citation>
    <scope>NUCLEOTIDE SEQUENCE [LARGE SCALE GENOMIC DNA]</scope>
    <source>
        <strain evidence="3 4">P6497</strain>
    </source>
</reference>
<dbReference type="Pfam" id="PF09409">
    <property type="entry name" value="PUB"/>
    <property type="match status" value="1"/>
</dbReference>
<dbReference type="InterPro" id="IPR036339">
    <property type="entry name" value="PUB-like_dom_sf"/>
</dbReference>
<dbReference type="SMART" id="SM00580">
    <property type="entry name" value="PUG"/>
    <property type="match status" value="1"/>
</dbReference>
<dbReference type="SUPFAM" id="SSF143503">
    <property type="entry name" value="PUG domain-like"/>
    <property type="match status" value="1"/>
</dbReference>
<feature type="compositionally biased region" description="Basic and acidic residues" evidence="1">
    <location>
        <begin position="101"/>
        <end position="111"/>
    </location>
</feature>
<feature type="compositionally biased region" description="Low complexity" evidence="1">
    <location>
        <begin position="38"/>
        <end position="49"/>
    </location>
</feature>
<name>G4ZFX5_PHYSP</name>
<feature type="domain" description="PUB" evidence="2">
    <location>
        <begin position="232"/>
        <end position="301"/>
    </location>
</feature>
<dbReference type="PANTHER" id="PTHR47694">
    <property type="entry name" value="PLANT UBX DOMAIN-CONTAINING PROTEIN 2"/>
    <property type="match status" value="1"/>
</dbReference>
<evidence type="ECO:0000259" key="2">
    <source>
        <dbReference type="Pfam" id="PF09409"/>
    </source>
</evidence>
<feature type="region of interest" description="Disordered" evidence="1">
    <location>
        <begin position="14"/>
        <end position="134"/>
    </location>
</feature>
<feature type="region of interest" description="Disordered" evidence="1">
    <location>
        <begin position="172"/>
        <end position="193"/>
    </location>
</feature>
<dbReference type="STRING" id="1094619.G4ZFX5"/>
<evidence type="ECO:0000313" key="3">
    <source>
        <dbReference type="EMBL" id="EGZ16659.1"/>
    </source>
</evidence>
<dbReference type="KEGG" id="psoj:PHYSODRAFT_544514"/>
<gene>
    <name evidence="3" type="ORF">PHYSODRAFT_544514</name>
</gene>